<dbReference type="EMBL" id="MF782455">
    <property type="protein sequence ID" value="ATZ81164.1"/>
    <property type="molecule type" value="Genomic_DNA"/>
</dbReference>
<evidence type="ECO:0000313" key="2">
    <source>
        <dbReference type="EMBL" id="ATZ81164.1"/>
    </source>
</evidence>
<reference evidence="2" key="1">
    <citation type="journal article" date="2017" name="Elife">
        <title>The kinetoplastid-infecting Bodo saltans virus (BsV), a window into the most abundant giant viruses in the sea.</title>
        <authorList>
            <person name="Deeg C.M."/>
            <person name="Chow C.-E.T."/>
            <person name="Suttle C.A."/>
        </authorList>
    </citation>
    <scope>NUCLEOTIDE SEQUENCE</scope>
    <source>
        <strain evidence="2">NG1</strain>
    </source>
</reference>
<sequence length="267" mass="30559">MSKNIIYSCTSVLFSLTNVNGTLKFFPPTNNQTNDWRNDFKGESHTFQYYGMFGLFLTSIIMLIYHVITLRNSQTHQKPSQYPLNSNNNESDFDLLCSCCSNCLNIFAYSYYPYPYPYSNQYRYYPYYGYNTPINCCYIDCGNCIHKNNDDCDCGNCDCGKCDCGKCDCGKSDCDCGKSDDGSESIILFVILVCVVILFLIIIFSAIFVFIGFSIKLAKIKVDTHEQYTILLALDVTESMIICDKNDQEKINIQQVQTHSTTHQVMY</sequence>
<gene>
    <name evidence="2" type="ORF">BMW23_1121</name>
</gene>
<evidence type="ECO:0008006" key="4">
    <source>
        <dbReference type="Google" id="ProtNLM"/>
    </source>
</evidence>
<evidence type="ECO:0000313" key="3">
    <source>
        <dbReference type="Proteomes" id="UP000240325"/>
    </source>
</evidence>
<feature type="transmembrane region" description="Helical" evidence="1">
    <location>
        <begin position="186"/>
        <end position="211"/>
    </location>
</feature>
<keyword evidence="1" id="KW-0472">Membrane</keyword>
<organism evidence="2">
    <name type="scientific">Bodo saltans virus</name>
    <dbReference type="NCBI Taxonomy" id="2024608"/>
    <lineage>
        <taxon>Viruses</taxon>
        <taxon>Varidnaviria</taxon>
        <taxon>Bamfordvirae</taxon>
        <taxon>Nucleocytoviricota</taxon>
        <taxon>Megaviricetes</taxon>
        <taxon>Imitervirales</taxon>
        <taxon>Mimiviridae</taxon>
        <taxon>Klosneuvirinae</taxon>
        <taxon>Theiavirus</taxon>
        <taxon>Theiavirus salishense</taxon>
    </lineage>
</organism>
<protein>
    <recommendedName>
        <fullName evidence="4">Transmembrane protein</fullName>
    </recommendedName>
</protein>
<keyword evidence="1" id="KW-1133">Transmembrane helix</keyword>
<keyword evidence="1" id="KW-0812">Transmembrane</keyword>
<proteinExistence type="predicted"/>
<dbReference type="Proteomes" id="UP000240325">
    <property type="component" value="Segment"/>
</dbReference>
<keyword evidence="3" id="KW-1185">Reference proteome</keyword>
<evidence type="ECO:0000256" key="1">
    <source>
        <dbReference type="SAM" id="Phobius"/>
    </source>
</evidence>
<accession>A0A2H4UW89</accession>
<name>A0A2H4UW89_9VIRU</name>
<feature type="transmembrane region" description="Helical" evidence="1">
    <location>
        <begin position="47"/>
        <end position="68"/>
    </location>
</feature>